<dbReference type="PANTHER" id="PTHR43280:SF2">
    <property type="entry name" value="HTH-TYPE TRANSCRIPTIONAL REGULATOR EXSA"/>
    <property type="match status" value="1"/>
</dbReference>
<evidence type="ECO:0000256" key="1">
    <source>
        <dbReference type="ARBA" id="ARBA00023015"/>
    </source>
</evidence>
<reference evidence="5 6" key="1">
    <citation type="submission" date="2021-03" db="EMBL/GenBank/DDBJ databases">
        <title>Muricauda lutimaris sp. nov. and Muricauda ruestringensis sp. nov, two marine members of the Flavobacteriaceae isolated from deep sea sediments of Western Pacific.</title>
        <authorList>
            <person name="Zhao S."/>
            <person name="Liu R."/>
        </authorList>
    </citation>
    <scope>NUCLEOTIDE SEQUENCE [LARGE SCALE GENOMIC DNA]</scope>
    <source>
        <strain evidence="5 6">BC31-3-A3</strain>
    </source>
</reference>
<dbReference type="InterPro" id="IPR009057">
    <property type="entry name" value="Homeodomain-like_sf"/>
</dbReference>
<protein>
    <submittedName>
        <fullName evidence="5">Helix-turn-helix transcriptional regulator</fullName>
    </submittedName>
</protein>
<accession>A0ABS3FJ91</accession>
<dbReference type="Proteomes" id="UP000664807">
    <property type="component" value="Unassembled WGS sequence"/>
</dbReference>
<evidence type="ECO:0000259" key="4">
    <source>
        <dbReference type="PROSITE" id="PS01124"/>
    </source>
</evidence>
<keyword evidence="1" id="KW-0805">Transcription regulation</keyword>
<keyword evidence="6" id="KW-1185">Reference proteome</keyword>
<evidence type="ECO:0000256" key="3">
    <source>
        <dbReference type="ARBA" id="ARBA00023163"/>
    </source>
</evidence>
<comment type="caution">
    <text evidence="5">The sequence shown here is derived from an EMBL/GenBank/DDBJ whole genome shotgun (WGS) entry which is preliminary data.</text>
</comment>
<sequence>MIFLEVVISVYHPKKPLDILFRECYYIHIGEGNQQRPIPVIDDCCYDLVFFKEASGTFYYGSEVQEVPINSKVFTIHQARPPYKIKAKDSLTFFTIKLQPWANAYFFSSLHGSGVVDINGLNDQWGVFYQQVFELDNTDDQFALAERFMEEMQFSLTPSMELVREICEYVYKNEGKVTVNQLSEHFNRSRQYLGKVFKKEVMYPLKKFIITVRILDLVKYKTKNPDVSLTQLSYDYGYFDQPHFINDFKKVCGVKPLQFFNNLPEFMLRHQ</sequence>
<evidence type="ECO:0000313" key="5">
    <source>
        <dbReference type="EMBL" id="MBO0343021.1"/>
    </source>
</evidence>
<evidence type="ECO:0000256" key="2">
    <source>
        <dbReference type="ARBA" id="ARBA00023125"/>
    </source>
</evidence>
<dbReference type="InterPro" id="IPR018060">
    <property type="entry name" value="HTH_AraC"/>
</dbReference>
<dbReference type="EMBL" id="JAFLNM010000003">
    <property type="protein sequence ID" value="MBO0343021.1"/>
    <property type="molecule type" value="Genomic_DNA"/>
</dbReference>
<dbReference type="Gene3D" id="1.10.10.60">
    <property type="entry name" value="Homeodomain-like"/>
    <property type="match status" value="1"/>
</dbReference>
<dbReference type="Pfam" id="PF12833">
    <property type="entry name" value="HTH_18"/>
    <property type="match status" value="1"/>
</dbReference>
<dbReference type="SMART" id="SM00342">
    <property type="entry name" value="HTH_ARAC"/>
    <property type="match status" value="1"/>
</dbReference>
<keyword evidence="2" id="KW-0238">DNA-binding</keyword>
<dbReference type="SUPFAM" id="SSF46689">
    <property type="entry name" value="Homeodomain-like"/>
    <property type="match status" value="1"/>
</dbReference>
<gene>
    <name evidence="5" type="ORF">J0654_15305</name>
</gene>
<dbReference type="PANTHER" id="PTHR43280">
    <property type="entry name" value="ARAC-FAMILY TRANSCRIPTIONAL REGULATOR"/>
    <property type="match status" value="1"/>
</dbReference>
<keyword evidence="3" id="KW-0804">Transcription</keyword>
<dbReference type="RefSeq" id="WP_207029982.1">
    <property type="nucleotide sequence ID" value="NZ_JAFLNM010000003.1"/>
</dbReference>
<name>A0ABS3FJ91_9FLAO</name>
<evidence type="ECO:0000313" key="6">
    <source>
        <dbReference type="Proteomes" id="UP000664807"/>
    </source>
</evidence>
<proteinExistence type="predicted"/>
<feature type="domain" description="HTH araC/xylS-type" evidence="4">
    <location>
        <begin position="164"/>
        <end position="262"/>
    </location>
</feature>
<dbReference type="PROSITE" id="PS01124">
    <property type="entry name" value="HTH_ARAC_FAMILY_2"/>
    <property type="match status" value="1"/>
</dbReference>
<organism evidence="5 6">
    <name type="scientific">Flagellimonas profundi</name>
    <dbReference type="NCBI Taxonomy" id="2915620"/>
    <lineage>
        <taxon>Bacteria</taxon>
        <taxon>Pseudomonadati</taxon>
        <taxon>Bacteroidota</taxon>
        <taxon>Flavobacteriia</taxon>
        <taxon>Flavobacteriales</taxon>
        <taxon>Flavobacteriaceae</taxon>
        <taxon>Flagellimonas</taxon>
    </lineage>
</organism>